<dbReference type="PANTHER" id="PTHR43375:SF1">
    <property type="entry name" value="OROTIDINE 5'-PHOSPHATE DECARBOXYLASE"/>
    <property type="match status" value="1"/>
</dbReference>
<dbReference type="SMART" id="SM00934">
    <property type="entry name" value="OMPdecase"/>
    <property type="match status" value="1"/>
</dbReference>
<reference evidence="9" key="1">
    <citation type="submission" date="2021-01" db="EMBL/GenBank/DDBJ databases">
        <title>Novel species in genus Nocardioides.</title>
        <authorList>
            <person name="Zhang G."/>
        </authorList>
    </citation>
    <scope>NUCLEOTIDE SEQUENCE</scope>
    <source>
        <strain evidence="9">Zg-536</strain>
    </source>
</reference>
<feature type="domain" description="Orotidine 5'-phosphate decarboxylase" evidence="8">
    <location>
        <begin position="22"/>
        <end position="279"/>
    </location>
</feature>
<feature type="active site" description="Proton donor" evidence="7">
    <location>
        <position position="101"/>
    </location>
</feature>
<keyword evidence="3 7" id="KW-0210">Decarboxylase</keyword>
<dbReference type="GO" id="GO:0044205">
    <property type="term" value="P:'de novo' UMP biosynthetic process"/>
    <property type="evidence" value="ECO:0007669"/>
    <property type="project" value="UniProtKB-UniRule"/>
</dbReference>
<dbReference type="EC" id="4.1.1.23" evidence="7"/>
<evidence type="ECO:0000256" key="7">
    <source>
        <dbReference type="HAMAP-Rule" id="MF_01215"/>
    </source>
</evidence>
<dbReference type="EMBL" id="JAERTX010000003">
    <property type="protein sequence ID" value="MBM9458834.1"/>
    <property type="molecule type" value="Genomic_DNA"/>
</dbReference>
<dbReference type="Pfam" id="PF00215">
    <property type="entry name" value="OMPdecase"/>
    <property type="match status" value="1"/>
</dbReference>
<organism evidence="9 10">
    <name type="scientific">Nocardioides faecalis</name>
    <dbReference type="NCBI Taxonomy" id="2803858"/>
    <lineage>
        <taxon>Bacteria</taxon>
        <taxon>Bacillati</taxon>
        <taxon>Actinomycetota</taxon>
        <taxon>Actinomycetes</taxon>
        <taxon>Propionibacteriales</taxon>
        <taxon>Nocardioidaceae</taxon>
        <taxon>Nocardioides</taxon>
    </lineage>
</organism>
<evidence type="ECO:0000256" key="5">
    <source>
        <dbReference type="ARBA" id="ARBA00023239"/>
    </source>
</evidence>
<evidence type="ECO:0000313" key="9">
    <source>
        <dbReference type="EMBL" id="MBM9458834.1"/>
    </source>
</evidence>
<evidence type="ECO:0000313" key="10">
    <source>
        <dbReference type="Proteomes" id="UP000663791"/>
    </source>
</evidence>
<dbReference type="Proteomes" id="UP000663791">
    <property type="component" value="Unassembled WGS sequence"/>
</dbReference>
<evidence type="ECO:0000256" key="4">
    <source>
        <dbReference type="ARBA" id="ARBA00022975"/>
    </source>
</evidence>
<comment type="catalytic activity">
    <reaction evidence="6 7">
        <text>orotidine 5'-phosphate + H(+) = UMP + CO2</text>
        <dbReference type="Rhea" id="RHEA:11596"/>
        <dbReference type="ChEBI" id="CHEBI:15378"/>
        <dbReference type="ChEBI" id="CHEBI:16526"/>
        <dbReference type="ChEBI" id="CHEBI:57538"/>
        <dbReference type="ChEBI" id="CHEBI:57865"/>
        <dbReference type="EC" id="4.1.1.23"/>
    </reaction>
</comment>
<dbReference type="InterPro" id="IPR011995">
    <property type="entry name" value="OMPdecase_type-2"/>
</dbReference>
<comment type="similarity">
    <text evidence="2 7">Belongs to the OMP decarboxylase family. Type 2 subfamily.</text>
</comment>
<dbReference type="InterPro" id="IPR011060">
    <property type="entry name" value="RibuloseP-bd_barrel"/>
</dbReference>
<keyword evidence="10" id="KW-1185">Reference proteome</keyword>
<keyword evidence="4 7" id="KW-0665">Pyrimidine biosynthesis</keyword>
<comment type="caution">
    <text evidence="9">The sequence shown here is derived from an EMBL/GenBank/DDBJ whole genome shotgun (WGS) entry which is preliminary data.</text>
</comment>
<dbReference type="SUPFAM" id="SSF51366">
    <property type="entry name" value="Ribulose-phoshate binding barrel"/>
    <property type="match status" value="1"/>
</dbReference>
<dbReference type="Gene3D" id="3.20.20.70">
    <property type="entry name" value="Aldolase class I"/>
    <property type="match status" value="1"/>
</dbReference>
<protein>
    <recommendedName>
        <fullName evidence="7">Orotidine 5'-phosphate decarboxylase</fullName>
        <ecNumber evidence="7">4.1.1.23</ecNumber>
    </recommendedName>
    <alternativeName>
        <fullName evidence="7">OMP decarboxylase</fullName>
        <shortName evidence="7">OMPDCase</shortName>
        <shortName evidence="7">OMPdecase</shortName>
    </alternativeName>
</protein>
<evidence type="ECO:0000256" key="2">
    <source>
        <dbReference type="ARBA" id="ARBA00008847"/>
    </source>
</evidence>
<dbReference type="PANTHER" id="PTHR43375">
    <property type="entry name" value="OROTIDINE 5'-PHOSPHATE DECARBOXYLASE"/>
    <property type="match status" value="1"/>
</dbReference>
<dbReference type="HAMAP" id="MF_01215">
    <property type="entry name" value="OMPdecase_type2"/>
    <property type="match status" value="1"/>
</dbReference>
<dbReference type="CDD" id="cd04725">
    <property type="entry name" value="OMP_decarboxylase_like"/>
    <property type="match status" value="1"/>
</dbReference>
<gene>
    <name evidence="7 9" type="primary">pyrF</name>
    <name evidence="9" type="ORF">JK386_02890</name>
</gene>
<dbReference type="GO" id="GO:0006207">
    <property type="term" value="P:'de novo' pyrimidine nucleobase biosynthetic process"/>
    <property type="evidence" value="ECO:0007669"/>
    <property type="project" value="InterPro"/>
</dbReference>
<sequence>MTTTQPAPFGARLHALAAERGPFCVGIDPHAVLLRAWGYDDDVAGLEQFALRAVEAVAPYVSTVKPQSAFYERFGSRGVAVLERVIAAARAAGALVLLDVKRGDIGSTSQAYADAYLDPSSPLASDAVTLSPYLGFGSLTPFVESARTHGAGLFVLAATSNPEGPEVQSARTGAAFGGRGVAATVLAHLRALNGDAEPLGSFGAVVGATLGDRGGLAALGLEPADLAFNGPVLAPGYGEQGGTTADLRRLFGASDGHVIATSSRGVLRLGPDPVALRDAVLRANEELRG</sequence>
<evidence type="ECO:0000259" key="8">
    <source>
        <dbReference type="SMART" id="SM00934"/>
    </source>
</evidence>
<dbReference type="InterPro" id="IPR001754">
    <property type="entry name" value="OMPdeCOase_dom"/>
</dbReference>
<dbReference type="NCBIfam" id="TIGR02127">
    <property type="entry name" value="pyrF_sub2"/>
    <property type="match status" value="1"/>
</dbReference>
<keyword evidence="5 7" id="KW-0456">Lyase</keyword>
<name>A0A938Y3Z9_9ACTN</name>
<evidence type="ECO:0000256" key="3">
    <source>
        <dbReference type="ARBA" id="ARBA00022793"/>
    </source>
</evidence>
<evidence type="ECO:0000256" key="6">
    <source>
        <dbReference type="ARBA" id="ARBA00049157"/>
    </source>
</evidence>
<comment type="pathway">
    <text evidence="1 7">Pyrimidine metabolism; UMP biosynthesis via de novo pathway; UMP from orotate: step 2/2.</text>
</comment>
<evidence type="ECO:0000256" key="1">
    <source>
        <dbReference type="ARBA" id="ARBA00004861"/>
    </source>
</evidence>
<dbReference type="RefSeq" id="WP_205290148.1">
    <property type="nucleotide sequence ID" value="NZ_CP074406.1"/>
</dbReference>
<dbReference type="AlphaFoldDB" id="A0A938Y3Z9"/>
<accession>A0A938Y3Z9</accession>
<dbReference type="InterPro" id="IPR013785">
    <property type="entry name" value="Aldolase_TIM"/>
</dbReference>
<dbReference type="GO" id="GO:0004590">
    <property type="term" value="F:orotidine-5'-phosphate decarboxylase activity"/>
    <property type="evidence" value="ECO:0007669"/>
    <property type="project" value="UniProtKB-UniRule"/>
</dbReference>
<proteinExistence type="inferred from homology"/>